<evidence type="ECO:0000256" key="1">
    <source>
        <dbReference type="SAM" id="MobiDB-lite"/>
    </source>
</evidence>
<dbReference type="Proteomes" id="UP000630097">
    <property type="component" value="Unassembled WGS sequence"/>
</dbReference>
<dbReference type="AlphaFoldDB" id="A0A8J3VB73"/>
<dbReference type="EMBL" id="BONV01000040">
    <property type="protein sequence ID" value="GIG83384.1"/>
    <property type="molecule type" value="Genomic_DNA"/>
</dbReference>
<sequence>MVAAKAGEAGVTRVTAAVNPIAATPANKNLRIAEYDDPNTGPPDVVGGVVAKGPAEPDGAAVLVPGVVPSPHPVSAWASRRHRTSLARSGDRYRPGARR</sequence>
<evidence type="ECO:0000313" key="3">
    <source>
        <dbReference type="Proteomes" id="UP000630097"/>
    </source>
</evidence>
<gene>
    <name evidence="2" type="ORF">Pka01_65110</name>
</gene>
<keyword evidence="3" id="KW-1185">Reference proteome</keyword>
<reference evidence="2 3" key="1">
    <citation type="submission" date="2021-01" db="EMBL/GenBank/DDBJ databases">
        <title>Whole genome shotgun sequence of Planotetraspora kaengkrachanensis NBRC 104272.</title>
        <authorList>
            <person name="Komaki H."/>
            <person name="Tamura T."/>
        </authorList>
    </citation>
    <scope>NUCLEOTIDE SEQUENCE [LARGE SCALE GENOMIC DNA]</scope>
    <source>
        <strain evidence="2 3">NBRC 104272</strain>
    </source>
</reference>
<organism evidence="2 3">
    <name type="scientific">Planotetraspora kaengkrachanensis</name>
    <dbReference type="NCBI Taxonomy" id="575193"/>
    <lineage>
        <taxon>Bacteria</taxon>
        <taxon>Bacillati</taxon>
        <taxon>Actinomycetota</taxon>
        <taxon>Actinomycetes</taxon>
        <taxon>Streptosporangiales</taxon>
        <taxon>Streptosporangiaceae</taxon>
        <taxon>Planotetraspora</taxon>
    </lineage>
</organism>
<accession>A0A8J3VB73</accession>
<name>A0A8J3VB73_9ACTN</name>
<feature type="compositionally biased region" description="Basic and acidic residues" evidence="1">
    <location>
        <begin position="89"/>
        <end position="99"/>
    </location>
</feature>
<protein>
    <submittedName>
        <fullName evidence="2">Uncharacterized protein</fullName>
    </submittedName>
</protein>
<feature type="region of interest" description="Disordered" evidence="1">
    <location>
        <begin position="76"/>
        <end position="99"/>
    </location>
</feature>
<comment type="caution">
    <text evidence="2">The sequence shown here is derived from an EMBL/GenBank/DDBJ whole genome shotgun (WGS) entry which is preliminary data.</text>
</comment>
<evidence type="ECO:0000313" key="2">
    <source>
        <dbReference type="EMBL" id="GIG83384.1"/>
    </source>
</evidence>
<proteinExistence type="predicted"/>